<gene>
    <name evidence="7" type="ORF">HA039_14550</name>
</gene>
<comment type="cofactor">
    <cofactor evidence="1">
        <name>[4Fe-4S] cluster</name>
        <dbReference type="ChEBI" id="CHEBI:49883"/>
    </cofactor>
</comment>
<dbReference type="GO" id="GO:0051539">
    <property type="term" value="F:4 iron, 4 sulfur cluster binding"/>
    <property type="evidence" value="ECO:0007669"/>
    <property type="project" value="UniProtKB-KW"/>
</dbReference>
<evidence type="ECO:0000256" key="5">
    <source>
        <dbReference type="ARBA" id="ARBA00023014"/>
    </source>
</evidence>
<feature type="region of interest" description="Disordered" evidence="6">
    <location>
        <begin position="168"/>
        <end position="248"/>
    </location>
</feature>
<keyword evidence="8" id="KW-1185">Reference proteome</keyword>
<dbReference type="EMBL" id="CP050177">
    <property type="protein sequence ID" value="QIQ03393.1"/>
    <property type="molecule type" value="Genomic_DNA"/>
</dbReference>
<dbReference type="AlphaFoldDB" id="A0A6G9GYM8"/>
<organism evidence="7 8">
    <name type="scientific">Streptomyces liangshanensis</name>
    <dbReference type="NCBI Taxonomy" id="2717324"/>
    <lineage>
        <taxon>Bacteria</taxon>
        <taxon>Bacillati</taxon>
        <taxon>Actinomycetota</taxon>
        <taxon>Actinomycetes</taxon>
        <taxon>Kitasatosporales</taxon>
        <taxon>Streptomycetaceae</taxon>
        <taxon>Streptomyces</taxon>
    </lineage>
</organism>
<dbReference type="GO" id="GO:0051745">
    <property type="term" value="F:4-hydroxy-3-methylbut-2-enyl diphosphate reductase activity"/>
    <property type="evidence" value="ECO:0007669"/>
    <property type="project" value="InterPro"/>
</dbReference>
<keyword evidence="3" id="KW-0479">Metal-binding</keyword>
<evidence type="ECO:0000256" key="4">
    <source>
        <dbReference type="ARBA" id="ARBA00023004"/>
    </source>
</evidence>
<evidence type="ECO:0000256" key="3">
    <source>
        <dbReference type="ARBA" id="ARBA00022723"/>
    </source>
</evidence>
<dbReference type="RefSeq" id="WP_167029163.1">
    <property type="nucleotide sequence ID" value="NZ_CP050177.1"/>
</dbReference>
<evidence type="ECO:0000256" key="2">
    <source>
        <dbReference type="ARBA" id="ARBA00022485"/>
    </source>
</evidence>
<dbReference type="InterPro" id="IPR003451">
    <property type="entry name" value="LytB/IspH"/>
</dbReference>
<keyword evidence="5" id="KW-0411">Iron-sulfur</keyword>
<evidence type="ECO:0000256" key="6">
    <source>
        <dbReference type="SAM" id="MobiDB-lite"/>
    </source>
</evidence>
<accession>A0A6G9GYM8</accession>
<protein>
    <recommendedName>
        <fullName evidence="9">4-hydroxy-3-methylbut-2-enyl diphosphate reductase</fullName>
    </recommendedName>
</protein>
<reference evidence="7 8" key="1">
    <citation type="submission" date="2020-03" db="EMBL/GenBank/DDBJ databases">
        <title>A novel species.</title>
        <authorList>
            <person name="Gao J."/>
        </authorList>
    </citation>
    <scope>NUCLEOTIDE SEQUENCE [LARGE SCALE GENOMIC DNA]</scope>
    <source>
        <strain evidence="7 8">QMT-12</strain>
    </source>
</reference>
<dbReference type="GO" id="GO:0019288">
    <property type="term" value="P:isopentenyl diphosphate biosynthetic process, methylerythritol 4-phosphate pathway"/>
    <property type="evidence" value="ECO:0007669"/>
    <property type="project" value="InterPro"/>
</dbReference>
<keyword evidence="2" id="KW-0004">4Fe-4S</keyword>
<feature type="compositionally biased region" description="Gly residues" evidence="6">
    <location>
        <begin position="171"/>
        <end position="243"/>
    </location>
</feature>
<proteinExistence type="predicted"/>
<evidence type="ECO:0008006" key="9">
    <source>
        <dbReference type="Google" id="ProtNLM"/>
    </source>
</evidence>
<evidence type="ECO:0000256" key="1">
    <source>
        <dbReference type="ARBA" id="ARBA00001966"/>
    </source>
</evidence>
<dbReference type="Pfam" id="PF02401">
    <property type="entry name" value="LYTB"/>
    <property type="match status" value="1"/>
</dbReference>
<dbReference type="KEGG" id="slia:HA039_14550"/>
<evidence type="ECO:0000313" key="7">
    <source>
        <dbReference type="EMBL" id="QIQ03393.1"/>
    </source>
</evidence>
<evidence type="ECO:0000313" key="8">
    <source>
        <dbReference type="Proteomes" id="UP000501179"/>
    </source>
</evidence>
<keyword evidence="4" id="KW-0408">Iron</keyword>
<sequence>MNRTLVYERWAAEAVRPGRLTVAVSAVHPVRGPVRCPAAPLVAAELERLGHPTGLGALLLGPPVVRPPRRGGAAGSGSAVVFAATYVDVDGTVAGVAVAGGPDLGADVLEAAERSVREWAALFRTRRVLVAETAGTCAGTEGAAASCAAAARARETVAEFLRRGDTVVRIGSGGPGGGGGGGGGGAAELGAGDGAGDGAGEGAGPGAEPGAGEGVGPGAGGGAGEGGGDGAGDGPGDGAGDGPGRLVAFDAGRPVERQLARLRAVADPDRVSFAVRPCTPVDDVVPVVAALREAFPRLRGQHPDQWCYRSADRRDAVRALAAASDVVLLLGRPDPDLLAGPPGPAAVRPVAAVRDVRRAWLAGSATVGVAAGPETPAGLLAGVTEALSGLGPYSVVRQESRRRVVVRPGGTGHLPHQAGRSAALQ</sequence>
<dbReference type="Proteomes" id="UP000501179">
    <property type="component" value="Chromosome"/>
</dbReference>
<dbReference type="GO" id="GO:0050992">
    <property type="term" value="P:dimethylallyl diphosphate biosynthetic process"/>
    <property type="evidence" value="ECO:0007669"/>
    <property type="project" value="InterPro"/>
</dbReference>
<name>A0A6G9GYM8_9ACTN</name>
<dbReference type="GO" id="GO:0046872">
    <property type="term" value="F:metal ion binding"/>
    <property type="evidence" value="ECO:0007669"/>
    <property type="project" value="UniProtKB-KW"/>
</dbReference>